<reference evidence="2" key="1">
    <citation type="submission" date="2017-06" db="EMBL/GenBank/DDBJ databases">
        <authorList>
            <person name="Varghese N."/>
            <person name="Submissions S."/>
        </authorList>
    </citation>
    <scope>NUCLEOTIDE SEQUENCE [LARGE SCALE GENOMIC DNA]</scope>
    <source>
        <strain evidence="2">JCM 23211</strain>
    </source>
</reference>
<evidence type="ECO:0000313" key="2">
    <source>
        <dbReference type="Proteomes" id="UP000198327"/>
    </source>
</evidence>
<name>A0A239D5G0_9NOCA</name>
<dbReference type="RefSeq" id="WP_176444070.1">
    <property type="nucleotide sequence ID" value="NZ_FZOW01000001.1"/>
</dbReference>
<keyword evidence="2" id="KW-1185">Reference proteome</keyword>
<gene>
    <name evidence="1" type="ORF">SAMN05421642_101371</name>
</gene>
<dbReference type="AlphaFoldDB" id="A0A239D5G0"/>
<organism evidence="1 2">
    <name type="scientific">Rhodococcoides kyotonense</name>
    <dbReference type="NCBI Taxonomy" id="398843"/>
    <lineage>
        <taxon>Bacteria</taxon>
        <taxon>Bacillati</taxon>
        <taxon>Actinomycetota</taxon>
        <taxon>Actinomycetes</taxon>
        <taxon>Mycobacteriales</taxon>
        <taxon>Nocardiaceae</taxon>
        <taxon>Rhodococcoides</taxon>
    </lineage>
</organism>
<protein>
    <submittedName>
        <fullName evidence="1">Uncharacterized protein</fullName>
    </submittedName>
</protein>
<sequence>MTEQFPHGDWPNEDMLTEFGVSREGFVTRFREILMQYPPTGLADADVELLLEACS</sequence>
<dbReference type="Proteomes" id="UP000198327">
    <property type="component" value="Unassembled WGS sequence"/>
</dbReference>
<proteinExistence type="predicted"/>
<dbReference type="EMBL" id="FZOW01000001">
    <property type="protein sequence ID" value="SNS27091.1"/>
    <property type="molecule type" value="Genomic_DNA"/>
</dbReference>
<evidence type="ECO:0000313" key="1">
    <source>
        <dbReference type="EMBL" id="SNS27091.1"/>
    </source>
</evidence>
<accession>A0A239D5G0</accession>